<accession>A0AA94R8R5</accession>
<proteinExistence type="predicted"/>
<evidence type="ECO:0000313" key="1">
    <source>
        <dbReference type="EMBL" id="TLH60395.1"/>
    </source>
</evidence>
<dbReference type="AlphaFoldDB" id="A0AA94R8R5"/>
<gene>
    <name evidence="1" type="ORF">C1S79_26075</name>
</gene>
<name>A0AA94R8R5_9MYCO</name>
<dbReference type="Proteomes" id="UP000309984">
    <property type="component" value="Unassembled WGS sequence"/>
</dbReference>
<reference evidence="1 2" key="1">
    <citation type="submission" date="2018-01" db="EMBL/GenBank/DDBJ databases">
        <title>Comparative genomics of Mycobacterium mucogenicum and Mycobacterium neoaurum clade members emphasizing tRNA and non-coding RNA.</title>
        <authorList>
            <person name="Behra P.R.K."/>
            <person name="Pettersson B.M.F."/>
            <person name="Das S."/>
            <person name="Dasgupta S."/>
            <person name="Kirsebom L.A."/>
        </authorList>
    </citation>
    <scope>NUCLEOTIDE SEQUENCE [LARGE SCALE GENOMIC DNA]</scope>
    <source>
        <strain evidence="1 2">DSM 45104</strain>
    </source>
</reference>
<keyword evidence="2" id="KW-1185">Reference proteome</keyword>
<sequence length="74" mass="7896">MRWLSSYRHERHDVPAVAASLLGAFAAPMPLLAGAQAVGDPIAVLPVLFHLLWRQRLTADLSVPLGEATPVVSA</sequence>
<dbReference type="EMBL" id="POTM01000061">
    <property type="protein sequence ID" value="TLH60395.1"/>
    <property type="molecule type" value="Genomic_DNA"/>
</dbReference>
<organism evidence="1 2">
    <name type="scientific">Mycolicibacterium phocaicum</name>
    <dbReference type="NCBI Taxonomy" id="319706"/>
    <lineage>
        <taxon>Bacteria</taxon>
        <taxon>Bacillati</taxon>
        <taxon>Actinomycetota</taxon>
        <taxon>Actinomycetes</taxon>
        <taxon>Mycobacteriales</taxon>
        <taxon>Mycobacteriaceae</taxon>
        <taxon>Mycolicibacterium</taxon>
    </lineage>
</organism>
<comment type="caution">
    <text evidence="1">The sequence shown here is derived from an EMBL/GenBank/DDBJ whole genome shotgun (WGS) entry which is preliminary data.</text>
</comment>
<evidence type="ECO:0000313" key="2">
    <source>
        <dbReference type="Proteomes" id="UP000309984"/>
    </source>
</evidence>
<protein>
    <submittedName>
        <fullName evidence="1">Uncharacterized protein</fullName>
    </submittedName>
</protein>